<organism evidence="1 2">
    <name type="scientific">Micromonospora echinofusca</name>
    <dbReference type="NCBI Taxonomy" id="47858"/>
    <lineage>
        <taxon>Bacteria</taxon>
        <taxon>Bacillati</taxon>
        <taxon>Actinomycetota</taxon>
        <taxon>Actinomycetes</taxon>
        <taxon>Micromonosporales</taxon>
        <taxon>Micromonosporaceae</taxon>
        <taxon>Micromonospora</taxon>
    </lineage>
</organism>
<dbReference type="EMBL" id="WVUH01000081">
    <property type="protein sequence ID" value="MBO4206727.1"/>
    <property type="molecule type" value="Genomic_DNA"/>
</dbReference>
<dbReference type="RefSeq" id="WP_208813628.1">
    <property type="nucleotide sequence ID" value="NZ_WVUH01000081.1"/>
</dbReference>
<comment type="caution">
    <text evidence="1">The sequence shown here is derived from an EMBL/GenBank/DDBJ whole genome shotgun (WGS) entry which is preliminary data.</text>
</comment>
<evidence type="ECO:0000313" key="1">
    <source>
        <dbReference type="EMBL" id="MBO4206727.1"/>
    </source>
</evidence>
<accession>A0ABS3VQD5</accession>
<name>A0ABS3VQD5_MICEH</name>
<dbReference type="SUPFAM" id="SSF56112">
    <property type="entry name" value="Protein kinase-like (PK-like)"/>
    <property type="match status" value="1"/>
</dbReference>
<keyword evidence="2" id="KW-1185">Reference proteome</keyword>
<dbReference type="Proteomes" id="UP000823521">
    <property type="component" value="Unassembled WGS sequence"/>
</dbReference>
<evidence type="ECO:0000313" key="2">
    <source>
        <dbReference type="Proteomes" id="UP000823521"/>
    </source>
</evidence>
<sequence>MSTFRAFLEAEFPGAGISEISGSNNLVYRVESTDGVVVAKHVTDSDIPLTWLAEANARLADELPVQRILRVFETGRGDPFDAVFAEYVEGRNLATALVDSDGAPSTDELVSHLCRFALACRELPRMHEGFGLYKREAPVIDGHREFVEHYARRYWGRARPFYAGTRVGAAVDAWLSGGFAAATARHPAPYTTVAIDANLKNFVVTPDRRIVVLNVPIAGRSTPAHAVGAISAHLRNREQHAPFLAAAAEAVCPDDAELVPHFELWALLGILSFYAVREPERQHEWRNWGSPVTLDEDFRALVETHIAPLAAR</sequence>
<dbReference type="InterPro" id="IPR011009">
    <property type="entry name" value="Kinase-like_dom_sf"/>
</dbReference>
<reference evidence="1 2" key="1">
    <citation type="submission" date="2019-12" db="EMBL/GenBank/DDBJ databases">
        <title>Whole genome sequencing of endophytic Actinobacterium Micromonospora sp. MPMI6T.</title>
        <authorList>
            <person name="Evv R."/>
            <person name="Podile A.R."/>
        </authorList>
    </citation>
    <scope>NUCLEOTIDE SEQUENCE [LARGE SCALE GENOMIC DNA]</scope>
    <source>
        <strain evidence="1 2">MPMI6</strain>
    </source>
</reference>
<gene>
    <name evidence="1" type="ORF">GSF22_12040</name>
</gene>
<protein>
    <recommendedName>
        <fullName evidence="3">Phosphotransferase enzyme family protein</fullName>
    </recommendedName>
</protein>
<proteinExistence type="predicted"/>
<evidence type="ECO:0008006" key="3">
    <source>
        <dbReference type="Google" id="ProtNLM"/>
    </source>
</evidence>